<accession>A0ABM4C3R4</accession>
<organism evidence="1 3">
    <name type="scientific">Hydra vulgaris</name>
    <name type="common">Hydra</name>
    <name type="synonym">Hydra attenuata</name>
    <dbReference type="NCBI Taxonomy" id="6087"/>
    <lineage>
        <taxon>Eukaryota</taxon>
        <taxon>Metazoa</taxon>
        <taxon>Cnidaria</taxon>
        <taxon>Hydrozoa</taxon>
        <taxon>Hydroidolina</taxon>
        <taxon>Anthoathecata</taxon>
        <taxon>Aplanulata</taxon>
        <taxon>Hydridae</taxon>
        <taxon>Hydra</taxon>
    </lineage>
</organism>
<protein>
    <submittedName>
        <fullName evidence="2 3">Uncharacterized protein LOC100201038 isoform X3</fullName>
    </submittedName>
</protein>
<gene>
    <name evidence="2 3 4" type="primary">LOC100201038</name>
</gene>
<name>A0ABM4C3R4_HYDVU</name>
<keyword evidence="1" id="KW-1185">Reference proteome</keyword>
<dbReference type="RefSeq" id="XP_065656178.1">
    <property type="nucleotide sequence ID" value="XM_065800106.1"/>
</dbReference>
<dbReference type="Proteomes" id="UP001652625">
    <property type="component" value="Chromosome 06"/>
</dbReference>
<dbReference type="RefSeq" id="XP_065656179.1">
    <property type="nucleotide sequence ID" value="XM_065800107.1"/>
</dbReference>
<evidence type="ECO:0000313" key="4">
    <source>
        <dbReference type="RefSeq" id="XP_065656180.1"/>
    </source>
</evidence>
<dbReference type="GeneID" id="100201038"/>
<evidence type="ECO:0000313" key="3">
    <source>
        <dbReference type="RefSeq" id="XP_065656179.1"/>
    </source>
</evidence>
<proteinExistence type="predicted"/>
<reference evidence="2 3" key="1">
    <citation type="submission" date="2025-05" db="UniProtKB">
        <authorList>
            <consortium name="RefSeq"/>
        </authorList>
    </citation>
    <scope>IDENTIFICATION</scope>
</reference>
<evidence type="ECO:0000313" key="2">
    <source>
        <dbReference type="RefSeq" id="XP_065656178.1"/>
    </source>
</evidence>
<dbReference type="RefSeq" id="XP_065656180.1">
    <property type="nucleotide sequence ID" value="XM_065800108.1"/>
</dbReference>
<sequence>MDPYERFRYEEKFSSASSTCHAREHFVYDIETPLVQGTLISVIRKLKKEFLISFDVKPHSYATEWSNVIHFTNGSNVGNLGDRIPGVWFHENGSGSLFIATPLNGDPNHSFETYPLPLNQWTNVEISQFRDGDCYMYCAKLNGETIFLQENAVPRSFKNVKVFSSDPWHLPQQGVMKNFYTINGALHKHSSKSTMLHREQIICDVETSLVQGKLVAVIPKLNKEFLLSFDVKPHFLSSEWSNIIHFTNGSNVGNVGDRIPGVWFHENGSGSLYIATPLNDDPNHALETYPLPLNQWTTVEISQHHEEDIYLYTVKLNGEIVFNEQNEHAKSFKNVKVFASDPWHNAQSGSIKNLYIINRQRRSSSSQHAAILQRVQFLHDNEVSCSKGSLAAVIPRLDKEFILSFDVKPLSYVPEWTNIIHLTTGSNCGNLGDRVPGVWFHECGDGSLYIATPVNGDPNHSLVTSPLPLNHWTNIEISQHREGDTYLYTVKLNGDVFFLEPNHQPQSFENVKVYVSDPWHAIHNGFIKNFYILNGQLHNSSFANATALLKEQILENIEKPIVKGELVAVIPKLDKEFLFSFDVKPNSFANEWANVIHFTVGSNIGNVGDRIPGVWFHENGSGQLYIATPLNCDPNHSFETNPLALYQWTNIEVSQQLECGVYVYSVKLNGEKVFSEQNHRAERFENVKVYASDPWHKAQDGFIKNLFFLNGHHVSRNCRTQLH</sequence>
<evidence type="ECO:0000313" key="1">
    <source>
        <dbReference type="Proteomes" id="UP001652625"/>
    </source>
</evidence>